<dbReference type="PIRSF" id="PIRSF030820">
    <property type="entry name" value="UCP030820"/>
    <property type="match status" value="1"/>
</dbReference>
<dbReference type="RefSeq" id="WP_161313531.1">
    <property type="nucleotide sequence ID" value="NZ_WTUW01000001.1"/>
</dbReference>
<reference evidence="1 2" key="1">
    <citation type="submission" date="2019-12" db="EMBL/GenBank/DDBJ databases">
        <title>Snethiella sp. nov. sp. isolated from sea sand.</title>
        <authorList>
            <person name="Kim J."/>
            <person name="Jeong S.E."/>
            <person name="Jung H.S."/>
            <person name="Jeon C.O."/>
        </authorList>
    </citation>
    <scope>NUCLEOTIDE SEQUENCE [LARGE SCALE GENOMIC DNA]</scope>
    <source>
        <strain evidence="1 2">DP05</strain>
    </source>
</reference>
<dbReference type="AlphaFoldDB" id="A0A6L8W463"/>
<dbReference type="EMBL" id="WTUW01000001">
    <property type="protein sequence ID" value="MZR29037.1"/>
    <property type="molecule type" value="Genomic_DNA"/>
</dbReference>
<sequence length="164" mass="19053">MDNYIKDRKVDSNEWMPFTGLEDGDSLPTGDIYVPIEEWLNARETLLTRNGRLGVALRNTDDPAIIKDDLDRLDLVVLEFPKMADGRAFTQARLLRERYGFKGEIRATGDVLYDQLFYMQRCGINGFELRDDQNASHSLRAFDEMTVTYQPASDEELPLWRRQK</sequence>
<evidence type="ECO:0000313" key="2">
    <source>
        <dbReference type="Proteomes" id="UP000476030"/>
    </source>
</evidence>
<gene>
    <name evidence="1" type="ORF">GQE98_00165</name>
</gene>
<dbReference type="InterPro" id="IPR008318">
    <property type="entry name" value="UCP030820"/>
</dbReference>
<organism evidence="1 2">
    <name type="scientific">Sneathiella litorea</name>
    <dbReference type="NCBI Taxonomy" id="2606216"/>
    <lineage>
        <taxon>Bacteria</taxon>
        <taxon>Pseudomonadati</taxon>
        <taxon>Pseudomonadota</taxon>
        <taxon>Alphaproteobacteria</taxon>
        <taxon>Sneathiellales</taxon>
        <taxon>Sneathiellaceae</taxon>
        <taxon>Sneathiella</taxon>
    </lineage>
</organism>
<proteinExistence type="predicted"/>
<protein>
    <submittedName>
        <fullName evidence="1">DUF934 domain-containing protein</fullName>
    </submittedName>
</protein>
<keyword evidence="2" id="KW-1185">Reference proteome</keyword>
<name>A0A6L8W463_9PROT</name>
<dbReference type="Proteomes" id="UP000476030">
    <property type="component" value="Unassembled WGS sequence"/>
</dbReference>
<comment type="caution">
    <text evidence="1">The sequence shown here is derived from an EMBL/GenBank/DDBJ whole genome shotgun (WGS) entry which is preliminary data.</text>
</comment>
<dbReference type="Pfam" id="PF06073">
    <property type="entry name" value="DUF934"/>
    <property type="match status" value="1"/>
</dbReference>
<accession>A0A6L8W463</accession>
<evidence type="ECO:0000313" key="1">
    <source>
        <dbReference type="EMBL" id="MZR29037.1"/>
    </source>
</evidence>